<dbReference type="SUPFAM" id="SSF57667">
    <property type="entry name" value="beta-beta-alpha zinc fingers"/>
    <property type="match status" value="1"/>
</dbReference>
<feature type="compositionally biased region" description="Basic and acidic residues" evidence="5">
    <location>
        <begin position="152"/>
        <end position="188"/>
    </location>
</feature>
<dbReference type="InterPro" id="IPR041330">
    <property type="entry name" value="KN17_SH3"/>
</dbReference>
<dbReference type="InterPro" id="IPR019447">
    <property type="entry name" value="DNA/RNA-bd_Kin17_WH-like_dom"/>
</dbReference>
<dbReference type="SMART" id="SM01253">
    <property type="entry name" value="Kin17_mid"/>
    <property type="match status" value="1"/>
</dbReference>
<feature type="region of interest" description="Disordered" evidence="5">
    <location>
        <begin position="229"/>
        <end position="297"/>
    </location>
</feature>
<dbReference type="CDD" id="cd13155">
    <property type="entry name" value="KOW_KIN17"/>
    <property type="match status" value="1"/>
</dbReference>
<dbReference type="Pfam" id="PF25092">
    <property type="entry name" value="SH3_KIN17_C"/>
    <property type="match status" value="1"/>
</dbReference>
<dbReference type="EMBL" id="SIDB01000001">
    <property type="protein sequence ID" value="KAI3437921.1"/>
    <property type="molecule type" value="Genomic_DNA"/>
</dbReference>
<reference evidence="7" key="1">
    <citation type="journal article" date="2019" name="Plant J.">
        <title>Chlorella vulgaris genome assembly and annotation reveals the molecular basis for metabolic acclimation to high light conditions.</title>
        <authorList>
            <person name="Cecchin M."/>
            <person name="Marcolungo L."/>
            <person name="Rossato M."/>
            <person name="Girolomoni L."/>
            <person name="Cosentino E."/>
            <person name="Cuine S."/>
            <person name="Li-Beisson Y."/>
            <person name="Delledonne M."/>
            <person name="Ballottari M."/>
        </authorList>
    </citation>
    <scope>NUCLEOTIDE SEQUENCE</scope>
    <source>
        <strain evidence="7">211/11P</strain>
    </source>
</reference>
<evidence type="ECO:0000256" key="1">
    <source>
        <dbReference type="ARBA" id="ARBA00008517"/>
    </source>
</evidence>
<feature type="region of interest" description="Disordered" evidence="5">
    <location>
        <begin position="152"/>
        <end position="206"/>
    </location>
</feature>
<dbReference type="InterPro" id="IPR036236">
    <property type="entry name" value="Znf_C2H2_sf"/>
</dbReference>
<evidence type="ECO:0000256" key="2">
    <source>
        <dbReference type="ARBA" id="ARBA00022723"/>
    </source>
</evidence>
<dbReference type="InterPro" id="IPR056767">
    <property type="entry name" value="C2H2-Znf_KIN17"/>
</dbReference>
<keyword evidence="3" id="KW-0863">Zinc-finger</keyword>
<dbReference type="InterPro" id="IPR038254">
    <property type="entry name" value="KIN17_WH-like_sf"/>
</dbReference>
<dbReference type="Pfam" id="PF25095">
    <property type="entry name" value="C2H2-zf_KIN17"/>
    <property type="match status" value="1"/>
</dbReference>
<dbReference type="PROSITE" id="PS00028">
    <property type="entry name" value="ZINC_FINGER_C2H2_1"/>
    <property type="match status" value="1"/>
</dbReference>
<gene>
    <name evidence="7" type="ORF">D9Q98_000366</name>
</gene>
<keyword evidence="8" id="KW-1185">Reference proteome</keyword>
<dbReference type="Pfam" id="PF10357">
    <property type="entry name" value="WH_KIN17"/>
    <property type="match status" value="1"/>
</dbReference>
<dbReference type="PANTHER" id="PTHR12805">
    <property type="entry name" value="KIN17 KIN, ANTIGENIC DETERMINANT OF RECA PROTEIN HOMOLOG"/>
    <property type="match status" value="1"/>
</dbReference>
<dbReference type="GO" id="GO:0008270">
    <property type="term" value="F:zinc ion binding"/>
    <property type="evidence" value="ECO:0007669"/>
    <property type="project" value="UniProtKB-KW"/>
</dbReference>
<protein>
    <recommendedName>
        <fullName evidence="6">C2H2-type domain-containing protein</fullName>
    </recommendedName>
</protein>
<dbReference type="InterPro" id="IPR014722">
    <property type="entry name" value="Rib_uL2_dom2"/>
</dbReference>
<evidence type="ECO:0000256" key="4">
    <source>
        <dbReference type="ARBA" id="ARBA00022833"/>
    </source>
</evidence>
<dbReference type="OrthoDB" id="10266249at2759"/>
<dbReference type="FunFam" id="2.30.30.30:FF:000021">
    <property type="entry name" value="DNA/RNA-binding protein KIN17, putative"/>
    <property type="match status" value="1"/>
</dbReference>
<dbReference type="GO" id="GO:0006974">
    <property type="term" value="P:DNA damage response"/>
    <property type="evidence" value="ECO:0007669"/>
    <property type="project" value="TreeGrafter"/>
</dbReference>
<dbReference type="GO" id="GO:0006260">
    <property type="term" value="P:DNA replication"/>
    <property type="evidence" value="ECO:0007669"/>
    <property type="project" value="TreeGrafter"/>
</dbReference>
<feature type="compositionally biased region" description="Low complexity" evidence="5">
    <location>
        <begin position="229"/>
        <end position="241"/>
    </location>
</feature>
<dbReference type="PANTHER" id="PTHR12805:SF0">
    <property type="entry name" value="DNA_RNA-BINDING PROTEIN KIN17"/>
    <property type="match status" value="1"/>
</dbReference>
<dbReference type="Gene3D" id="2.30.30.30">
    <property type="match status" value="1"/>
</dbReference>
<evidence type="ECO:0000259" key="6">
    <source>
        <dbReference type="PROSITE" id="PS00028"/>
    </source>
</evidence>
<evidence type="ECO:0000313" key="8">
    <source>
        <dbReference type="Proteomes" id="UP001055712"/>
    </source>
</evidence>
<dbReference type="Gene3D" id="1.10.10.2030">
    <property type="entry name" value="DNA/RNA-binding protein Kin17, conserved domain"/>
    <property type="match status" value="1"/>
</dbReference>
<dbReference type="Gene3D" id="2.30.30.140">
    <property type="match status" value="1"/>
</dbReference>
<feature type="domain" description="C2H2-type" evidence="6">
    <location>
        <begin position="28"/>
        <end position="50"/>
    </location>
</feature>
<comment type="caution">
    <text evidence="7">The sequence shown here is derived from an EMBL/GenBank/DDBJ whole genome shotgun (WGS) entry which is preliminary data.</text>
</comment>
<dbReference type="InterPro" id="IPR037321">
    <property type="entry name" value="KIN17-like"/>
</dbReference>
<dbReference type="FunFam" id="1.10.10.2030:FF:000001">
    <property type="entry name" value="DNA/RNA-binding protein KIN17, putative"/>
    <property type="match status" value="1"/>
</dbReference>
<evidence type="ECO:0000256" key="3">
    <source>
        <dbReference type="ARBA" id="ARBA00022771"/>
    </source>
</evidence>
<reference evidence="7" key="2">
    <citation type="submission" date="2020-11" db="EMBL/GenBank/DDBJ databases">
        <authorList>
            <person name="Cecchin M."/>
            <person name="Marcolungo L."/>
            <person name="Rossato M."/>
            <person name="Girolomoni L."/>
            <person name="Cosentino E."/>
            <person name="Cuine S."/>
            <person name="Li-Beisson Y."/>
            <person name="Delledonne M."/>
            <person name="Ballottari M."/>
        </authorList>
    </citation>
    <scope>NUCLEOTIDE SEQUENCE</scope>
    <source>
        <strain evidence="7">211/11P</strain>
        <tissue evidence="7">Whole cell</tissue>
    </source>
</reference>
<keyword evidence="2" id="KW-0479">Metal-binding</keyword>
<organism evidence="7 8">
    <name type="scientific">Chlorella vulgaris</name>
    <name type="common">Green alga</name>
    <dbReference type="NCBI Taxonomy" id="3077"/>
    <lineage>
        <taxon>Eukaryota</taxon>
        <taxon>Viridiplantae</taxon>
        <taxon>Chlorophyta</taxon>
        <taxon>core chlorophytes</taxon>
        <taxon>Trebouxiophyceae</taxon>
        <taxon>Chlorellales</taxon>
        <taxon>Chlorellaceae</taxon>
        <taxon>Chlorella clade</taxon>
        <taxon>Chlorella</taxon>
    </lineage>
</organism>
<feature type="compositionally biased region" description="Basic and acidic residues" evidence="5">
    <location>
        <begin position="264"/>
        <end position="276"/>
    </location>
</feature>
<dbReference type="AlphaFoldDB" id="A0A9D4Z240"/>
<dbReference type="InterPro" id="IPR041995">
    <property type="entry name" value="KOW_KIN17"/>
</dbReference>
<keyword evidence="4" id="KW-0862">Zinc</keyword>
<dbReference type="GO" id="GO:0005634">
    <property type="term" value="C:nucleus"/>
    <property type="evidence" value="ECO:0007669"/>
    <property type="project" value="TreeGrafter"/>
</dbReference>
<proteinExistence type="inferred from homology"/>
<dbReference type="GO" id="GO:0003690">
    <property type="term" value="F:double-stranded DNA binding"/>
    <property type="evidence" value="ECO:0007669"/>
    <property type="project" value="TreeGrafter"/>
</dbReference>
<dbReference type="Proteomes" id="UP001055712">
    <property type="component" value="Unassembled WGS sequence"/>
</dbReference>
<dbReference type="Pfam" id="PF18131">
    <property type="entry name" value="KN17_SH3"/>
    <property type="match status" value="1"/>
</dbReference>
<accession>A0A9D4Z240</accession>
<feature type="compositionally biased region" description="Low complexity" evidence="5">
    <location>
        <begin position="277"/>
        <end position="297"/>
    </location>
</feature>
<name>A0A9D4Z240_CHLVU</name>
<evidence type="ECO:0000256" key="5">
    <source>
        <dbReference type="SAM" id="MobiDB-lite"/>
    </source>
</evidence>
<sequence>MGKNDFLTPKAIGNRIKAKGLQKLRWYCQMCQKQCRDENGFKCHLSSESHKRQMDIFGQNPARIVEGYSEEFERTFLEHLKQSHPFSRIAATVVYNEYINDKHHVHMNSTKWLTLTDFVKYLGREGKCKVDETPKGWFIAFIHRDELEEIEGQKRAKRDRAEQIEEDRHNRMLREQIERAKKLARTEGEGEEGAAGAAAADPGASELRREQLDQPLGFQLAAGRSSAATAAATAEQQQQRAKPALAFEDDGGGGGGSAVKGRKSKVEELMEKERAAKSAQAASDAARAAQHAPQQPQRLDHWLAPGIVVKVLVKRLPEYYKKKGVVLRVLDKYRGEIEMTDSGDVLQVDQKELETVVPQPGGAVLVVNGLYRGAKGSLVGIDTKRFQAEVKLRGGAHDGQAVWLEYEDFSRWHGTFK</sequence>
<evidence type="ECO:0000313" key="7">
    <source>
        <dbReference type="EMBL" id="KAI3437921.1"/>
    </source>
</evidence>
<dbReference type="InterPro" id="IPR013087">
    <property type="entry name" value="Znf_C2H2_type"/>
</dbReference>
<comment type="similarity">
    <text evidence="1">Belongs to the KIN17 family.</text>
</comment>